<dbReference type="InterPro" id="IPR043729">
    <property type="entry name" value="DUF5672"/>
</dbReference>
<dbReference type="Pfam" id="PF18922">
    <property type="entry name" value="DUF5672"/>
    <property type="match status" value="1"/>
</dbReference>
<sequence length="277" mass="33241">MNKLCVVVPIHKKTLTINELISLKQCKYILSTYDVFLVFPEQLDVSEYLKIYPQIQLKPVNRSWLSSIEDYNRMKCSRSFYELFKEYDFLLTYELDSFIFSIEWEKANALNYDYIGAPWFKNNHGIYTDKIVGIGNSGFSIRNIKKCREILAWRDKIMPYWSLYSKLYLHKVLRFTLFLKLLDNIWNHKGKNVYFFSFLSADFIHEDVYWSVIVPKLFRFKLAKPNDALRFSFEVNPSILFEMNNAQLPIGCHAWEKYDLEFWSRYIPTKVNNDYSQ</sequence>
<evidence type="ECO:0000313" key="2">
    <source>
        <dbReference type="EMBL" id="QNR85306.1"/>
    </source>
</evidence>
<dbReference type="EMBL" id="CP061171">
    <property type="protein sequence ID" value="QNR85306.1"/>
    <property type="molecule type" value="Genomic_DNA"/>
</dbReference>
<proteinExistence type="predicted"/>
<keyword evidence="3" id="KW-1185">Reference proteome</keyword>
<protein>
    <recommendedName>
        <fullName evidence="1">DUF5672 domain-containing protein</fullName>
    </recommendedName>
</protein>
<name>A0ABX6TIJ6_9SPHI</name>
<evidence type="ECO:0000313" key="3">
    <source>
        <dbReference type="Proteomes" id="UP000516439"/>
    </source>
</evidence>
<organism evidence="2 3">
    <name type="scientific">Pedobacter riviphilus</name>
    <dbReference type="NCBI Taxonomy" id="2766984"/>
    <lineage>
        <taxon>Bacteria</taxon>
        <taxon>Pseudomonadati</taxon>
        <taxon>Bacteroidota</taxon>
        <taxon>Sphingobacteriia</taxon>
        <taxon>Sphingobacteriales</taxon>
        <taxon>Sphingobacteriaceae</taxon>
        <taxon>Pedobacter</taxon>
    </lineage>
</organism>
<gene>
    <name evidence="2" type="ORF">H9N25_02110</name>
</gene>
<evidence type="ECO:0000259" key="1">
    <source>
        <dbReference type="Pfam" id="PF18922"/>
    </source>
</evidence>
<dbReference type="RefSeq" id="WP_190327793.1">
    <property type="nucleotide sequence ID" value="NZ_CP061171.1"/>
</dbReference>
<accession>A0ABX6TIJ6</accession>
<feature type="domain" description="DUF5672" evidence="1">
    <location>
        <begin position="54"/>
        <end position="253"/>
    </location>
</feature>
<reference evidence="2 3" key="1">
    <citation type="submission" date="2020-09" db="EMBL/GenBank/DDBJ databases">
        <title>Pedobacter sp. SW-16 isolated from soil near Yeocheon.</title>
        <authorList>
            <person name="Im H.S."/>
            <person name="Joung Y."/>
            <person name="Lee S.-S."/>
        </authorList>
    </citation>
    <scope>NUCLEOTIDE SEQUENCE [LARGE SCALE GENOMIC DNA]</scope>
    <source>
        <strain evidence="2 3">SW-16</strain>
    </source>
</reference>
<dbReference type="Proteomes" id="UP000516439">
    <property type="component" value="Chromosome"/>
</dbReference>